<dbReference type="GO" id="GO:0048168">
    <property type="term" value="P:regulation of neuronal synaptic plasticity"/>
    <property type="evidence" value="ECO:0007669"/>
    <property type="project" value="TreeGrafter"/>
</dbReference>
<evidence type="ECO:0000313" key="4">
    <source>
        <dbReference type="Proteomes" id="UP000287033"/>
    </source>
</evidence>
<comment type="similarity">
    <text evidence="1">Belongs to the neurochondrin family.</text>
</comment>
<reference evidence="3 4" key="1">
    <citation type="journal article" date="2018" name="Nat. Ecol. Evol.">
        <title>Shark genomes provide insights into elasmobranch evolution and the origin of vertebrates.</title>
        <authorList>
            <person name="Hara Y"/>
            <person name="Yamaguchi K"/>
            <person name="Onimaru K"/>
            <person name="Kadota M"/>
            <person name="Koyanagi M"/>
            <person name="Keeley SD"/>
            <person name="Tatsumi K"/>
            <person name="Tanaka K"/>
            <person name="Motone F"/>
            <person name="Kageyama Y"/>
            <person name="Nozu R"/>
            <person name="Adachi N"/>
            <person name="Nishimura O"/>
            <person name="Nakagawa R"/>
            <person name="Tanegashima C"/>
            <person name="Kiyatake I"/>
            <person name="Matsumoto R"/>
            <person name="Murakumo K"/>
            <person name="Nishida K"/>
            <person name="Terakita A"/>
            <person name="Kuratani S"/>
            <person name="Sato K"/>
            <person name="Hyodo S Kuraku.S."/>
        </authorList>
    </citation>
    <scope>NUCLEOTIDE SEQUENCE [LARGE SCALE GENOMIC DNA]</scope>
</reference>
<dbReference type="SUPFAM" id="SSF48371">
    <property type="entry name" value="ARM repeat"/>
    <property type="match status" value="1"/>
</dbReference>
<accession>A0A401RF44</accession>
<gene>
    <name evidence="3" type="ORF">chiPu_0017332</name>
</gene>
<dbReference type="Proteomes" id="UP000287033">
    <property type="component" value="Unassembled WGS sequence"/>
</dbReference>
<dbReference type="GO" id="GO:0030425">
    <property type="term" value="C:dendrite"/>
    <property type="evidence" value="ECO:0007669"/>
    <property type="project" value="TreeGrafter"/>
</dbReference>
<dbReference type="PANTHER" id="PTHR13109">
    <property type="entry name" value="NEUROCHONDRIN"/>
    <property type="match status" value="1"/>
</dbReference>
<organism evidence="3 4">
    <name type="scientific">Chiloscyllium punctatum</name>
    <name type="common">Brownbanded bambooshark</name>
    <name type="synonym">Hemiscyllium punctatum</name>
    <dbReference type="NCBI Taxonomy" id="137246"/>
    <lineage>
        <taxon>Eukaryota</taxon>
        <taxon>Metazoa</taxon>
        <taxon>Chordata</taxon>
        <taxon>Craniata</taxon>
        <taxon>Vertebrata</taxon>
        <taxon>Chondrichthyes</taxon>
        <taxon>Elasmobranchii</taxon>
        <taxon>Galeomorphii</taxon>
        <taxon>Galeoidea</taxon>
        <taxon>Orectolobiformes</taxon>
        <taxon>Hemiscylliidae</taxon>
        <taxon>Chiloscyllium</taxon>
    </lineage>
</organism>
<dbReference type="InterPro" id="IPR016024">
    <property type="entry name" value="ARM-type_fold"/>
</dbReference>
<protein>
    <recommendedName>
        <fullName evidence="2">Neurochondrin</fullName>
    </recommendedName>
</protein>
<dbReference type="PANTHER" id="PTHR13109:SF7">
    <property type="entry name" value="NEUROCHONDRIN"/>
    <property type="match status" value="1"/>
</dbReference>
<dbReference type="Pfam" id="PF05536">
    <property type="entry name" value="Neurochondrin"/>
    <property type="match status" value="1"/>
</dbReference>
<keyword evidence="4" id="KW-1185">Reference proteome</keyword>
<name>A0A401RF44_CHIPU</name>
<comment type="caution">
    <text evidence="3">The sequence shown here is derived from an EMBL/GenBank/DDBJ whole genome shotgun (WGS) entry which is preliminary data.</text>
</comment>
<evidence type="ECO:0000256" key="2">
    <source>
        <dbReference type="ARBA" id="ARBA00018324"/>
    </source>
</evidence>
<dbReference type="AlphaFoldDB" id="A0A401RF44"/>
<evidence type="ECO:0000256" key="1">
    <source>
        <dbReference type="ARBA" id="ARBA00006927"/>
    </source>
</evidence>
<dbReference type="OrthoDB" id="8186546at2759"/>
<proteinExistence type="inferred from homology"/>
<evidence type="ECO:0000313" key="3">
    <source>
        <dbReference type="EMBL" id="GCC16747.1"/>
    </source>
</evidence>
<dbReference type="STRING" id="137246.A0A401RF44"/>
<dbReference type="OMA" id="IVHYKKP"/>
<sequence>MRAGGGARVGLRVAITLMASNSENPCATEDMARNKTLDRCLQVLQEAKNDSEQFAALLLVTKVVKAGEIDAATRRRIFDAIGFSFPNRLLITKESPHGCPSQIFQSLGMTLLACFSTNPELAIHPQILNKISIFNEIICSEMDAGADIATFTLMIDDSFQCLQAISAHPQGQRHLVDAGTVSALCQVYLNQSHGHMHALCLLVSLLNTMETKCWKSSKSDLLKVLNKLSEQFATEEDNQKFELCNILQHFLPATPILTEDPSLIGCLKNLHTGLFSILSSKLNSSQRDPALKLGGLLVTVYGSDWILAENPEASRKFLALMVNLACVEVRMCLEDSNLDATRFKPDVITACYSIIEFGMMVCVLGEKVCFTETESRQLVRIMVEAFGAVICYFKQVTEEQQWDPFLFASVRILGAWMAEETYALRQEICDVLPFLICYAQKLFECPIKSNDLNNQVKGLSLADRPEVTKWSKDALRFLLPGFCHLSAEDVPRRILISCEFHVLLLRYFTQQWEVFSSSKNAPILPNDAEMSLRTACGIFLNLVVTEPALIRQEECFSSLLSLLMESLQSLLYSQRHLILAANFTTLGLMMSRILADTPVLQGTTVSKGFFRGAIHFLSKAHTTQLNTIDDQTQIVVAERYQKAWDQISELWFLGMQAFSSCVPLLPWLPQSVIESEWLSHIFDLLNKCSPVTMEFDLIAAFQCVLAELAKNSKPCKDIILLNNGEEKANLYGMAALEQCVSQNY</sequence>
<dbReference type="GO" id="GO:0031175">
    <property type="term" value="P:neuron projection development"/>
    <property type="evidence" value="ECO:0007669"/>
    <property type="project" value="TreeGrafter"/>
</dbReference>
<dbReference type="InterPro" id="IPR008709">
    <property type="entry name" value="Neurochondrin"/>
</dbReference>
<dbReference type="EMBL" id="BEZZ01001263">
    <property type="protein sequence ID" value="GCC16747.1"/>
    <property type="molecule type" value="Genomic_DNA"/>
</dbReference>